<gene>
    <name evidence="1" type="ORF">A2431_00445</name>
</gene>
<reference evidence="1 2" key="1">
    <citation type="journal article" date="2016" name="Nat. Commun.">
        <title>Thousands of microbial genomes shed light on interconnected biogeochemical processes in an aquifer system.</title>
        <authorList>
            <person name="Anantharaman K."/>
            <person name="Brown C.T."/>
            <person name="Hug L.A."/>
            <person name="Sharon I."/>
            <person name="Castelle C.J."/>
            <person name="Probst A.J."/>
            <person name="Thomas B.C."/>
            <person name="Singh A."/>
            <person name="Wilkins M.J."/>
            <person name="Karaoz U."/>
            <person name="Brodie E.L."/>
            <person name="Williams K.H."/>
            <person name="Hubbard S.S."/>
            <person name="Banfield J.F."/>
        </authorList>
    </citation>
    <scope>NUCLEOTIDE SEQUENCE [LARGE SCALE GENOMIC DNA]</scope>
</reference>
<comment type="caution">
    <text evidence="1">The sequence shown here is derived from an EMBL/GenBank/DDBJ whole genome shotgun (WGS) entry which is preliminary data.</text>
</comment>
<dbReference type="EMBL" id="MHWW01000017">
    <property type="protein sequence ID" value="OHB14664.1"/>
    <property type="molecule type" value="Genomic_DNA"/>
</dbReference>
<proteinExistence type="predicted"/>
<sequence>MNKEQIIKKIEEALKKMGCTEISFDDSNSELIIATFNCKELTSFVANIPNWTYSGTILDPTNERQYRIDFKKIN</sequence>
<name>A0A1G2UZ44_9BACT</name>
<protein>
    <submittedName>
        <fullName evidence="1">Uncharacterized protein</fullName>
    </submittedName>
</protein>
<accession>A0A1G2UZ44</accession>
<organism evidence="1 2">
    <name type="scientific">Candidatus Zambryskibacteria bacterium RIFOXYC1_FULL_39_10</name>
    <dbReference type="NCBI Taxonomy" id="1802779"/>
    <lineage>
        <taxon>Bacteria</taxon>
        <taxon>Candidatus Zambryskiibacteriota</taxon>
    </lineage>
</organism>
<dbReference type="AlphaFoldDB" id="A0A1G2UZ44"/>
<evidence type="ECO:0000313" key="2">
    <source>
        <dbReference type="Proteomes" id="UP000177697"/>
    </source>
</evidence>
<dbReference type="Proteomes" id="UP000177697">
    <property type="component" value="Unassembled WGS sequence"/>
</dbReference>
<evidence type="ECO:0000313" key="1">
    <source>
        <dbReference type="EMBL" id="OHB14664.1"/>
    </source>
</evidence>